<proteinExistence type="predicted"/>
<protein>
    <submittedName>
        <fullName evidence="6">IclR family transcriptional regulator</fullName>
    </submittedName>
</protein>
<evidence type="ECO:0000313" key="7">
    <source>
        <dbReference type="Proteomes" id="UP000823615"/>
    </source>
</evidence>
<dbReference type="InterPro" id="IPR050707">
    <property type="entry name" value="HTH_MetabolicPath_Reg"/>
</dbReference>
<dbReference type="InterPro" id="IPR036388">
    <property type="entry name" value="WH-like_DNA-bd_sf"/>
</dbReference>
<dbReference type="InterPro" id="IPR005471">
    <property type="entry name" value="Tscrpt_reg_IclR_N"/>
</dbReference>
<evidence type="ECO:0000256" key="1">
    <source>
        <dbReference type="ARBA" id="ARBA00023015"/>
    </source>
</evidence>
<dbReference type="GO" id="GO:0003700">
    <property type="term" value="F:DNA-binding transcription factor activity"/>
    <property type="evidence" value="ECO:0007669"/>
    <property type="project" value="TreeGrafter"/>
</dbReference>
<evidence type="ECO:0000256" key="3">
    <source>
        <dbReference type="ARBA" id="ARBA00023163"/>
    </source>
</evidence>
<organism evidence="6 7">
    <name type="scientific">Candidatus Ornithospirochaeta stercoripullorum</name>
    <dbReference type="NCBI Taxonomy" id="2840899"/>
    <lineage>
        <taxon>Bacteria</taxon>
        <taxon>Pseudomonadati</taxon>
        <taxon>Spirochaetota</taxon>
        <taxon>Spirochaetia</taxon>
        <taxon>Spirochaetales</taxon>
        <taxon>Spirochaetaceae</taxon>
        <taxon>Spirochaetaceae incertae sedis</taxon>
        <taxon>Candidatus Ornithospirochaeta</taxon>
    </lineage>
</organism>
<dbReference type="SUPFAM" id="SSF46785">
    <property type="entry name" value="Winged helix' DNA-binding domain"/>
    <property type="match status" value="1"/>
</dbReference>
<dbReference type="GO" id="GO:0003677">
    <property type="term" value="F:DNA binding"/>
    <property type="evidence" value="ECO:0007669"/>
    <property type="project" value="UniProtKB-KW"/>
</dbReference>
<dbReference type="InterPro" id="IPR036390">
    <property type="entry name" value="WH_DNA-bd_sf"/>
</dbReference>
<dbReference type="Gene3D" id="1.10.10.10">
    <property type="entry name" value="Winged helix-like DNA-binding domain superfamily/Winged helix DNA-binding domain"/>
    <property type="match status" value="1"/>
</dbReference>
<dbReference type="PROSITE" id="PS51077">
    <property type="entry name" value="HTH_ICLR"/>
    <property type="match status" value="1"/>
</dbReference>
<dbReference type="Gene3D" id="3.30.450.40">
    <property type="match status" value="1"/>
</dbReference>
<dbReference type="InterPro" id="IPR014757">
    <property type="entry name" value="Tscrpt_reg_IclR_C"/>
</dbReference>
<keyword evidence="2" id="KW-0238">DNA-binding</keyword>
<evidence type="ECO:0000259" key="4">
    <source>
        <dbReference type="PROSITE" id="PS51077"/>
    </source>
</evidence>
<dbReference type="Pfam" id="PF09339">
    <property type="entry name" value="HTH_IclR"/>
    <property type="match status" value="1"/>
</dbReference>
<keyword evidence="1" id="KW-0805">Transcription regulation</keyword>
<dbReference type="Pfam" id="PF01614">
    <property type="entry name" value="IclR_C"/>
    <property type="match status" value="1"/>
</dbReference>
<keyword evidence="3" id="KW-0804">Transcription</keyword>
<feature type="domain" description="IclR-ED" evidence="5">
    <location>
        <begin position="64"/>
        <end position="246"/>
    </location>
</feature>
<evidence type="ECO:0000256" key="2">
    <source>
        <dbReference type="ARBA" id="ARBA00023125"/>
    </source>
</evidence>
<dbReference type="InterPro" id="IPR029016">
    <property type="entry name" value="GAF-like_dom_sf"/>
</dbReference>
<reference evidence="6" key="1">
    <citation type="submission" date="2020-10" db="EMBL/GenBank/DDBJ databases">
        <authorList>
            <person name="Gilroy R."/>
        </authorList>
    </citation>
    <scope>NUCLEOTIDE SEQUENCE</scope>
    <source>
        <strain evidence="6">7293</strain>
    </source>
</reference>
<accession>A0A9D9E115</accession>
<dbReference type="PROSITE" id="PS51078">
    <property type="entry name" value="ICLR_ED"/>
    <property type="match status" value="1"/>
</dbReference>
<name>A0A9D9E115_9SPIO</name>
<dbReference type="PANTHER" id="PTHR30136">
    <property type="entry name" value="HELIX-TURN-HELIX TRANSCRIPTIONAL REGULATOR, ICLR FAMILY"/>
    <property type="match status" value="1"/>
</dbReference>
<sequence length="249" mass="27466">MHKPTWRVVSILNYVSSNKGVTLVACSNALGIPVGTIYPILQTLVDMQYLSYDTSSRQYTTGLRLFLAGSVYATGENGYESVTEILRQSAEKCGGETMHLAKLEGGNVLYVIKVESTQSVRTYSSVGAILPAYGTSLGKALLSDLSLDELKNLYPDGLKPITRNTITSFDVLVSQLEEIRKTGFAYECEESNYDVRCIARPLRLNGHVVAAISVAMPVFRYSVSKKEQIEKELVRASSQIEKILPYMSL</sequence>
<dbReference type="Proteomes" id="UP000823615">
    <property type="component" value="Unassembled WGS sequence"/>
</dbReference>
<evidence type="ECO:0000313" key="6">
    <source>
        <dbReference type="EMBL" id="MBO8436483.1"/>
    </source>
</evidence>
<dbReference type="GO" id="GO:0045892">
    <property type="term" value="P:negative regulation of DNA-templated transcription"/>
    <property type="evidence" value="ECO:0007669"/>
    <property type="project" value="TreeGrafter"/>
</dbReference>
<gene>
    <name evidence="6" type="ORF">IAA97_05850</name>
</gene>
<evidence type="ECO:0000259" key="5">
    <source>
        <dbReference type="PROSITE" id="PS51078"/>
    </source>
</evidence>
<dbReference type="AlphaFoldDB" id="A0A9D9E115"/>
<reference evidence="6" key="2">
    <citation type="journal article" date="2021" name="PeerJ">
        <title>Extensive microbial diversity within the chicken gut microbiome revealed by metagenomics and culture.</title>
        <authorList>
            <person name="Gilroy R."/>
            <person name="Ravi A."/>
            <person name="Getino M."/>
            <person name="Pursley I."/>
            <person name="Horton D.L."/>
            <person name="Alikhan N.F."/>
            <person name="Baker D."/>
            <person name="Gharbi K."/>
            <person name="Hall N."/>
            <person name="Watson M."/>
            <person name="Adriaenssens E.M."/>
            <person name="Foster-Nyarko E."/>
            <person name="Jarju S."/>
            <person name="Secka A."/>
            <person name="Antonio M."/>
            <person name="Oren A."/>
            <person name="Chaudhuri R.R."/>
            <person name="La Ragione R."/>
            <person name="Hildebrand F."/>
            <person name="Pallen M.J."/>
        </authorList>
    </citation>
    <scope>NUCLEOTIDE SEQUENCE</scope>
    <source>
        <strain evidence="6">7293</strain>
    </source>
</reference>
<dbReference type="PANTHER" id="PTHR30136:SF24">
    <property type="entry name" value="HTH-TYPE TRANSCRIPTIONAL REPRESSOR ALLR"/>
    <property type="match status" value="1"/>
</dbReference>
<dbReference type="EMBL" id="JADIMT010000069">
    <property type="protein sequence ID" value="MBO8436483.1"/>
    <property type="molecule type" value="Genomic_DNA"/>
</dbReference>
<feature type="domain" description="HTH iclR-type" evidence="4">
    <location>
        <begin position="2"/>
        <end position="63"/>
    </location>
</feature>
<comment type="caution">
    <text evidence="6">The sequence shown here is derived from an EMBL/GenBank/DDBJ whole genome shotgun (WGS) entry which is preliminary data.</text>
</comment>
<dbReference type="SUPFAM" id="SSF55781">
    <property type="entry name" value="GAF domain-like"/>
    <property type="match status" value="1"/>
</dbReference>